<evidence type="ECO:0000313" key="3">
    <source>
        <dbReference type="EMBL" id="SPF79750.1"/>
    </source>
</evidence>
<evidence type="ECO:0000313" key="4">
    <source>
        <dbReference type="Proteomes" id="UP000244904"/>
    </source>
</evidence>
<dbReference type="GO" id="GO:0047617">
    <property type="term" value="F:fatty acyl-CoA hydrolase activity"/>
    <property type="evidence" value="ECO:0007669"/>
    <property type="project" value="TreeGrafter"/>
</dbReference>
<dbReference type="InterPro" id="IPR029069">
    <property type="entry name" value="HotDog_dom_sf"/>
</dbReference>
<evidence type="ECO:0000256" key="1">
    <source>
        <dbReference type="ARBA" id="ARBA00005953"/>
    </source>
</evidence>
<sequence length="140" mass="15643">MTTRAAYPAFVALQTRWSDNDEYGHMNNAAYYQLFDTAVSNWQQDNGLIIRGPNATRFVVVENGCKYHRETGYPHPLQIGLRIPHIGRSSVRFDLGLFQDDQDTPCATGFFAMVHVGDTGQSAPLPDPVRAIFQRLATPA</sequence>
<gene>
    <name evidence="3" type="ORF">PRI8871_01547</name>
</gene>
<dbReference type="CDD" id="cd00586">
    <property type="entry name" value="4HBT"/>
    <property type="match status" value="1"/>
</dbReference>
<reference evidence="4" key="1">
    <citation type="submission" date="2018-03" db="EMBL/GenBank/DDBJ databases">
        <authorList>
            <person name="Rodrigo-Torres L."/>
            <person name="Arahal R. D."/>
            <person name="Lucena T."/>
        </authorList>
    </citation>
    <scope>NUCLEOTIDE SEQUENCE [LARGE SCALE GENOMIC DNA]</scope>
    <source>
        <strain evidence="4">CECT 8871</strain>
    </source>
</reference>
<accession>A0A2R8AUT6</accession>
<dbReference type="PANTHER" id="PTHR31793">
    <property type="entry name" value="4-HYDROXYBENZOYL-COA THIOESTERASE FAMILY MEMBER"/>
    <property type="match status" value="1"/>
</dbReference>
<keyword evidence="4" id="KW-1185">Reference proteome</keyword>
<protein>
    <recommendedName>
        <fullName evidence="5">Thioesterase domain-containing protein</fullName>
    </recommendedName>
</protein>
<dbReference type="SUPFAM" id="SSF54637">
    <property type="entry name" value="Thioesterase/thiol ester dehydrase-isomerase"/>
    <property type="match status" value="1"/>
</dbReference>
<dbReference type="OrthoDB" id="9799036at2"/>
<organism evidence="3 4">
    <name type="scientific">Pseudoprimorskyibacter insulae</name>
    <dbReference type="NCBI Taxonomy" id="1695997"/>
    <lineage>
        <taxon>Bacteria</taxon>
        <taxon>Pseudomonadati</taxon>
        <taxon>Pseudomonadota</taxon>
        <taxon>Alphaproteobacteria</taxon>
        <taxon>Rhodobacterales</taxon>
        <taxon>Paracoccaceae</taxon>
        <taxon>Pseudoprimorskyibacter</taxon>
    </lineage>
</organism>
<dbReference type="AlphaFoldDB" id="A0A2R8AUT6"/>
<dbReference type="InterPro" id="IPR050563">
    <property type="entry name" value="4-hydroxybenzoyl-CoA_TE"/>
</dbReference>
<dbReference type="PANTHER" id="PTHR31793:SF27">
    <property type="entry name" value="NOVEL THIOESTERASE SUPERFAMILY DOMAIN AND SAPOSIN A-TYPE DOMAIN CONTAINING PROTEIN (0610012H03RIK)"/>
    <property type="match status" value="1"/>
</dbReference>
<dbReference type="EMBL" id="OMOJ01000002">
    <property type="protein sequence ID" value="SPF79750.1"/>
    <property type="molecule type" value="Genomic_DNA"/>
</dbReference>
<dbReference type="Gene3D" id="3.10.129.10">
    <property type="entry name" value="Hotdog Thioesterase"/>
    <property type="match status" value="1"/>
</dbReference>
<evidence type="ECO:0000256" key="2">
    <source>
        <dbReference type="ARBA" id="ARBA00022801"/>
    </source>
</evidence>
<dbReference type="Pfam" id="PF13279">
    <property type="entry name" value="4HBT_2"/>
    <property type="match status" value="1"/>
</dbReference>
<proteinExistence type="inferred from homology"/>
<comment type="similarity">
    <text evidence="1">Belongs to the 4-hydroxybenzoyl-CoA thioesterase family.</text>
</comment>
<dbReference type="Proteomes" id="UP000244904">
    <property type="component" value="Unassembled WGS sequence"/>
</dbReference>
<keyword evidence="2" id="KW-0378">Hydrolase</keyword>
<evidence type="ECO:0008006" key="5">
    <source>
        <dbReference type="Google" id="ProtNLM"/>
    </source>
</evidence>
<name>A0A2R8AUT6_9RHOB</name>